<evidence type="ECO:0000256" key="1">
    <source>
        <dbReference type="ARBA" id="ARBA00001947"/>
    </source>
</evidence>
<dbReference type="InterPro" id="IPR057247">
    <property type="entry name" value="CARBOXYPEPT_ZN_2"/>
</dbReference>
<keyword evidence="8" id="KW-0862">Zinc</keyword>
<feature type="active site" description="Proton donor/acceptor" evidence="14">
    <location>
        <position position="396"/>
    </location>
</feature>
<dbReference type="RefSeq" id="WP_182607217.1">
    <property type="nucleotide sequence ID" value="NZ_VKHT01000604.1"/>
</dbReference>
<dbReference type="GO" id="GO:0008270">
    <property type="term" value="F:zinc ion binding"/>
    <property type="evidence" value="ECO:0007669"/>
    <property type="project" value="InterPro"/>
</dbReference>
<feature type="chain" id="PRO_5039455223" description="Zinc carboxypeptidase" evidence="15">
    <location>
        <begin position="30"/>
        <end position="447"/>
    </location>
</feature>
<accession>A0A7W3TFA4</accession>
<dbReference type="SMART" id="SM00631">
    <property type="entry name" value="Zn_pept"/>
    <property type="match status" value="1"/>
</dbReference>
<dbReference type="Gene3D" id="3.40.630.10">
    <property type="entry name" value="Zn peptidases"/>
    <property type="match status" value="1"/>
</dbReference>
<dbReference type="PANTHER" id="PTHR11705">
    <property type="entry name" value="PROTEASE FAMILY M14 CARBOXYPEPTIDASE A,B"/>
    <property type="match status" value="1"/>
</dbReference>
<evidence type="ECO:0000313" key="18">
    <source>
        <dbReference type="Proteomes" id="UP000538929"/>
    </source>
</evidence>
<comment type="catalytic activity">
    <reaction evidence="10">
        <text>Releases a C-terminal residue, which may be hydrophobic or positively charged.</text>
        <dbReference type="EC" id="3.4.17.18"/>
    </reaction>
</comment>
<gene>
    <name evidence="17" type="ORF">FNQ90_17120</name>
</gene>
<keyword evidence="9" id="KW-0482">Metalloprotease</keyword>
<evidence type="ECO:0000256" key="10">
    <source>
        <dbReference type="ARBA" id="ARBA00050859"/>
    </source>
</evidence>
<evidence type="ECO:0000313" key="17">
    <source>
        <dbReference type="EMBL" id="MBB0245779.1"/>
    </source>
</evidence>
<evidence type="ECO:0000256" key="14">
    <source>
        <dbReference type="PROSITE-ProRule" id="PRU01379"/>
    </source>
</evidence>
<protein>
    <recommendedName>
        <fullName evidence="13">Zinc carboxypeptidase</fullName>
        <ecNumber evidence="12">3.4.17.18</ecNumber>
    </recommendedName>
</protein>
<organism evidence="17 18">
    <name type="scientific">Streptomyces alkaliphilus</name>
    <dbReference type="NCBI Taxonomy" id="1472722"/>
    <lineage>
        <taxon>Bacteria</taxon>
        <taxon>Bacillati</taxon>
        <taxon>Actinomycetota</taxon>
        <taxon>Actinomycetes</taxon>
        <taxon>Kitasatosporales</taxon>
        <taxon>Streptomycetaceae</taxon>
        <taxon>Streptomyces</taxon>
    </lineage>
</organism>
<comment type="caution">
    <text evidence="17">The sequence shown here is derived from an EMBL/GenBank/DDBJ whole genome shotgun (WGS) entry which is preliminary data.</text>
</comment>
<dbReference type="AlphaFoldDB" id="A0A7W3TFA4"/>
<keyword evidence="18" id="KW-1185">Reference proteome</keyword>
<evidence type="ECO:0000256" key="12">
    <source>
        <dbReference type="ARBA" id="ARBA00066554"/>
    </source>
</evidence>
<dbReference type="EC" id="3.4.17.18" evidence="12"/>
<comment type="cofactor">
    <cofactor evidence="1">
        <name>Zn(2+)</name>
        <dbReference type="ChEBI" id="CHEBI:29105"/>
    </cofactor>
</comment>
<evidence type="ECO:0000256" key="4">
    <source>
        <dbReference type="ARBA" id="ARBA00022670"/>
    </source>
</evidence>
<evidence type="ECO:0000256" key="11">
    <source>
        <dbReference type="ARBA" id="ARBA00055464"/>
    </source>
</evidence>
<dbReference type="GO" id="GO:0006508">
    <property type="term" value="P:proteolysis"/>
    <property type="evidence" value="ECO:0007669"/>
    <property type="project" value="UniProtKB-KW"/>
</dbReference>
<evidence type="ECO:0000256" key="9">
    <source>
        <dbReference type="ARBA" id="ARBA00023049"/>
    </source>
</evidence>
<evidence type="ECO:0000256" key="3">
    <source>
        <dbReference type="ARBA" id="ARBA00022645"/>
    </source>
</evidence>
<reference evidence="18" key="1">
    <citation type="submission" date="2019-10" db="EMBL/GenBank/DDBJ databases">
        <title>Streptomyces sp. nov., a novel actinobacterium isolated from alkaline environment.</title>
        <authorList>
            <person name="Golinska P."/>
        </authorList>
    </citation>
    <scope>NUCLEOTIDE SEQUENCE [LARGE SCALE GENOMIC DNA]</scope>
    <source>
        <strain evidence="18">DSM 42118</strain>
    </source>
</reference>
<evidence type="ECO:0000256" key="2">
    <source>
        <dbReference type="ARBA" id="ARBA00005988"/>
    </source>
</evidence>
<dbReference type="EMBL" id="VKHT01000604">
    <property type="protein sequence ID" value="MBB0245779.1"/>
    <property type="molecule type" value="Genomic_DNA"/>
</dbReference>
<dbReference type="InterPro" id="IPR000834">
    <property type="entry name" value="Peptidase_M14"/>
</dbReference>
<dbReference type="PROSITE" id="PS52035">
    <property type="entry name" value="PEPTIDASE_M14"/>
    <property type="match status" value="1"/>
</dbReference>
<dbReference type="Proteomes" id="UP000538929">
    <property type="component" value="Unassembled WGS sequence"/>
</dbReference>
<keyword evidence="5" id="KW-0479">Metal-binding</keyword>
<evidence type="ECO:0000256" key="7">
    <source>
        <dbReference type="ARBA" id="ARBA00022801"/>
    </source>
</evidence>
<dbReference type="PROSITE" id="PS00133">
    <property type="entry name" value="CARBOXYPEPT_ZN_2"/>
    <property type="match status" value="1"/>
</dbReference>
<dbReference type="PRINTS" id="PR00765">
    <property type="entry name" value="CRBOXYPTASEA"/>
</dbReference>
<sequence length="447" mass="49050">MRTPLRGRFTATAAAVLSLALALTLGAQAGAASPNGANGARASAEEIPGTYEVRGVSSAAQRSVLAAHDVSIDAVDDHSVTITADKAQAKRLRSMGYLLEEIPGAVPGALARDDSGGDFSVASTPSQYTSHAQMTATVNSLVSQYPNLMHRQVIGRSHQGRDIIAVRMSNNARVDQNRPEVLFSHNMHAREHLTTEMALYLMNEFATGYGRDSRITNMMNTREIWIIPSLNPDGKVWDQDSGTFRNWRKNRQPNSGSTAIGTDINRNFAYRWGCCGGSSSNPASDTYRGPSAESAPETRVLTNFVRSRVIGGRQQITAHIDFHTYSELVLWPFGYTYNDTAPGLNQDQHNVFSTVGRQMAASNGYRPQQSSDLYITDGSINDWMWGDQGIWSYTFEMYPRTASQGGFYPPGSVIDRETARNREAVLILLENADCMYRSIGKPQLCTT</sequence>
<dbReference type="PROSITE" id="PS00132">
    <property type="entry name" value="CARBOXYPEPT_ZN_1"/>
    <property type="match status" value="1"/>
</dbReference>
<feature type="domain" description="Peptidase M14" evidence="16">
    <location>
        <begin position="127"/>
        <end position="432"/>
    </location>
</feature>
<evidence type="ECO:0000256" key="6">
    <source>
        <dbReference type="ARBA" id="ARBA00022729"/>
    </source>
</evidence>
<keyword evidence="4" id="KW-0645">Protease</keyword>
<feature type="signal peptide" evidence="15">
    <location>
        <begin position="1"/>
        <end position="29"/>
    </location>
</feature>
<dbReference type="InterPro" id="IPR033810">
    <property type="entry name" value="Carboxypeptidase_T"/>
</dbReference>
<keyword evidence="7" id="KW-0378">Hydrolase</keyword>
<dbReference type="CDD" id="cd03859">
    <property type="entry name" value="M14_CPT"/>
    <property type="match status" value="1"/>
</dbReference>
<evidence type="ECO:0000259" key="16">
    <source>
        <dbReference type="PROSITE" id="PS52035"/>
    </source>
</evidence>
<dbReference type="GO" id="GO:0005615">
    <property type="term" value="C:extracellular space"/>
    <property type="evidence" value="ECO:0007669"/>
    <property type="project" value="TreeGrafter"/>
</dbReference>
<comment type="similarity">
    <text evidence="2 14">Belongs to the peptidase M14 family.</text>
</comment>
<evidence type="ECO:0000256" key="5">
    <source>
        <dbReference type="ARBA" id="ARBA00022723"/>
    </source>
</evidence>
<dbReference type="InterPro" id="IPR057246">
    <property type="entry name" value="CARBOXYPEPT_ZN_1"/>
</dbReference>
<comment type="function">
    <text evidence="11">Carboxypeptidase that possesses the specificities of both mammalian Cpase A and B. Thus shows broad substrate specificity, being able to cleave Cbz-Gly-Leu, Cbz-Gly-Val, Cbz-Gly-Phe, Cbz-Gly-Lys and Bz-Gly-Arg in vitro.</text>
</comment>
<dbReference type="PANTHER" id="PTHR11705:SF143">
    <property type="entry name" value="SLL0236 PROTEIN"/>
    <property type="match status" value="1"/>
</dbReference>
<evidence type="ECO:0000256" key="15">
    <source>
        <dbReference type="SAM" id="SignalP"/>
    </source>
</evidence>
<keyword evidence="6 15" id="KW-0732">Signal</keyword>
<proteinExistence type="inferred from homology"/>
<dbReference type="GO" id="GO:0004181">
    <property type="term" value="F:metallocarboxypeptidase activity"/>
    <property type="evidence" value="ECO:0007669"/>
    <property type="project" value="InterPro"/>
</dbReference>
<name>A0A7W3TFA4_9ACTN</name>
<evidence type="ECO:0000256" key="8">
    <source>
        <dbReference type="ARBA" id="ARBA00022833"/>
    </source>
</evidence>
<dbReference type="Pfam" id="PF00246">
    <property type="entry name" value="Peptidase_M14"/>
    <property type="match status" value="1"/>
</dbReference>
<evidence type="ECO:0000256" key="13">
    <source>
        <dbReference type="ARBA" id="ARBA00074273"/>
    </source>
</evidence>
<keyword evidence="3 17" id="KW-0121">Carboxypeptidase</keyword>
<dbReference type="FunFam" id="3.40.630.10:FF:000084">
    <property type="entry name" value="Carboxypeptidase B2"/>
    <property type="match status" value="1"/>
</dbReference>
<dbReference type="SUPFAM" id="SSF53187">
    <property type="entry name" value="Zn-dependent exopeptidases"/>
    <property type="match status" value="1"/>
</dbReference>